<gene>
    <name evidence="1" type="ORF">B5M42_00850</name>
</gene>
<dbReference type="RefSeq" id="WP_134748703.1">
    <property type="nucleotide sequence ID" value="NZ_MYFO02000001.1"/>
</dbReference>
<name>A0A4Y8QAG3_9BACL</name>
<proteinExistence type="predicted"/>
<comment type="caution">
    <text evidence="1">The sequence shown here is derived from an EMBL/GenBank/DDBJ whole genome shotgun (WGS) entry which is preliminary data.</text>
</comment>
<dbReference type="AlphaFoldDB" id="A0A4Y8QAG3"/>
<keyword evidence="2" id="KW-1185">Reference proteome</keyword>
<protein>
    <submittedName>
        <fullName evidence="1">Uncharacterized protein</fullName>
    </submittedName>
</protein>
<sequence length="108" mass="12220">MLSLQSLSIRNLILNTTSPDEIVTIEITKATETARRPGTKIQLRVIKVELPTGEIETLLTIKLDCPYSTYLKMNFNFCDTIIAGFLDQTEYVCVVILMDIKRILKAGR</sequence>
<evidence type="ECO:0000313" key="2">
    <source>
        <dbReference type="Proteomes" id="UP000298246"/>
    </source>
</evidence>
<evidence type="ECO:0000313" key="1">
    <source>
        <dbReference type="EMBL" id="TFE91821.1"/>
    </source>
</evidence>
<accession>A0A4Y8QAG3</accession>
<organism evidence="1 2">
    <name type="scientific">Paenibacillus athensensis</name>
    <dbReference type="NCBI Taxonomy" id="1967502"/>
    <lineage>
        <taxon>Bacteria</taxon>
        <taxon>Bacillati</taxon>
        <taxon>Bacillota</taxon>
        <taxon>Bacilli</taxon>
        <taxon>Bacillales</taxon>
        <taxon>Paenibacillaceae</taxon>
        <taxon>Paenibacillus</taxon>
    </lineage>
</organism>
<dbReference type="OrthoDB" id="9794050at2"/>
<dbReference type="Proteomes" id="UP000298246">
    <property type="component" value="Unassembled WGS sequence"/>
</dbReference>
<dbReference type="EMBL" id="MYFO01000001">
    <property type="protein sequence ID" value="TFE91821.1"/>
    <property type="molecule type" value="Genomic_DNA"/>
</dbReference>
<reference evidence="1 2" key="1">
    <citation type="submission" date="2017-03" db="EMBL/GenBank/DDBJ databases">
        <title>Isolation of Levoglucosan Utilizing Bacteria.</title>
        <authorList>
            <person name="Arya A.S."/>
        </authorList>
    </citation>
    <scope>NUCLEOTIDE SEQUENCE [LARGE SCALE GENOMIC DNA]</scope>
    <source>
        <strain evidence="1 2">MEC069</strain>
    </source>
</reference>